<dbReference type="PANTHER" id="PTHR10566:SF128">
    <property type="entry name" value="UBIB DOMAIN CONTAINING KINASE"/>
    <property type="match status" value="1"/>
</dbReference>
<keyword evidence="5" id="KW-1185">Reference proteome</keyword>
<proteinExistence type="inferred from homology"/>
<comment type="similarity">
    <text evidence="1">Belongs to the protein kinase superfamily. ADCK protein kinase family.</text>
</comment>
<gene>
    <name evidence="4" type="ORF">IQ217_06480</name>
</gene>
<evidence type="ECO:0000259" key="3">
    <source>
        <dbReference type="PROSITE" id="PS50011"/>
    </source>
</evidence>
<comment type="caution">
    <text evidence="4">The sequence shown here is derived from an EMBL/GenBank/DDBJ whole genome shotgun (WGS) entry which is preliminary data.</text>
</comment>
<evidence type="ECO:0000256" key="2">
    <source>
        <dbReference type="SAM" id="Phobius"/>
    </source>
</evidence>
<feature type="domain" description="Protein kinase" evidence="3">
    <location>
        <begin position="124"/>
        <end position="454"/>
    </location>
</feature>
<feature type="transmembrane region" description="Helical" evidence="2">
    <location>
        <begin position="20"/>
        <end position="43"/>
    </location>
</feature>
<dbReference type="GO" id="GO:0016301">
    <property type="term" value="F:kinase activity"/>
    <property type="evidence" value="ECO:0007669"/>
    <property type="project" value="UniProtKB-KW"/>
</dbReference>
<dbReference type="PANTHER" id="PTHR10566">
    <property type="entry name" value="CHAPERONE-ACTIVITY OF BC1 COMPLEX CABC1 -RELATED"/>
    <property type="match status" value="1"/>
</dbReference>
<dbReference type="InterPro" id="IPR050154">
    <property type="entry name" value="UbiB_kinase"/>
</dbReference>
<name>A0ABR9VQ75_9SYNC</name>
<evidence type="ECO:0000256" key="1">
    <source>
        <dbReference type="ARBA" id="ARBA00009670"/>
    </source>
</evidence>
<dbReference type="InterPro" id="IPR004147">
    <property type="entry name" value="ABC1_dom"/>
</dbReference>
<dbReference type="InterPro" id="IPR011009">
    <property type="entry name" value="Kinase-like_dom_sf"/>
</dbReference>
<reference evidence="4 5" key="1">
    <citation type="submission" date="2020-10" db="EMBL/GenBank/DDBJ databases">
        <authorList>
            <person name="Castelo-Branco R."/>
            <person name="Eusebio N."/>
            <person name="Adriana R."/>
            <person name="Vieira A."/>
            <person name="Brugerolle De Fraissinette N."/>
            <person name="Rezende De Castro R."/>
            <person name="Schneider M.P."/>
            <person name="Vasconcelos V."/>
            <person name="Leao P.N."/>
        </authorList>
    </citation>
    <scope>NUCLEOTIDE SEQUENCE [LARGE SCALE GENOMIC DNA]</scope>
    <source>
        <strain evidence="4 5">LEGE 00031</strain>
    </source>
</reference>
<dbReference type="EMBL" id="JADEVV010000014">
    <property type="protein sequence ID" value="MBE9253507.1"/>
    <property type="molecule type" value="Genomic_DNA"/>
</dbReference>
<keyword evidence="2" id="KW-0472">Membrane</keyword>
<dbReference type="InterPro" id="IPR000719">
    <property type="entry name" value="Prot_kinase_dom"/>
</dbReference>
<accession>A0ABR9VQ75</accession>
<keyword evidence="4" id="KW-0808">Transferase</keyword>
<keyword evidence="4" id="KW-0418">Kinase</keyword>
<dbReference type="Pfam" id="PF03109">
    <property type="entry name" value="ABC1"/>
    <property type="match status" value="1"/>
</dbReference>
<keyword evidence="2" id="KW-0812">Transmembrane</keyword>
<protein>
    <submittedName>
        <fullName evidence="4">AarF/ABC1/UbiB kinase family protein</fullName>
    </submittedName>
</protein>
<dbReference type="Proteomes" id="UP000658720">
    <property type="component" value="Unassembled WGS sequence"/>
</dbReference>
<organism evidence="4 5">
    <name type="scientific">Synechocystis salina LEGE 00031</name>
    <dbReference type="NCBI Taxonomy" id="1828736"/>
    <lineage>
        <taxon>Bacteria</taxon>
        <taxon>Bacillati</taxon>
        <taxon>Cyanobacteriota</taxon>
        <taxon>Cyanophyceae</taxon>
        <taxon>Synechococcales</taxon>
        <taxon>Merismopediaceae</taxon>
        <taxon>Synechocystis</taxon>
    </lineage>
</organism>
<dbReference type="SUPFAM" id="SSF56112">
    <property type="entry name" value="Protein kinase-like (PK-like)"/>
    <property type="match status" value="1"/>
</dbReference>
<dbReference type="PROSITE" id="PS50011">
    <property type="entry name" value="PROTEIN_KINASE_DOM"/>
    <property type="match status" value="1"/>
</dbReference>
<dbReference type="CDD" id="cd05121">
    <property type="entry name" value="ABC1_ADCK3-like"/>
    <property type="match status" value="1"/>
</dbReference>
<sequence length="551" mass="63433">MRRYDVKAIANYYRRRPWKVLSRALEVLWSFGFFLTCLLWDQWTHQVEYYKRQRAEDLRELLTKLGPTFIKVGQALSTRPDLVRRDFLEELIKLQDQLPPFDNDLAFRLMEEQLGMKVDEAYREISAHPVAAASLGQVYRAMLFSGEEVAVKVQRPNLRPRLSLDLYLMRLGAEKFGRFLPLNLGHDLTLIVDEFGIKLFEEIDYLNEGRNAEKFAENFHGDADVKVPCIYWQYSNQKVLTLEWIQGFKLTDIDKIRAAGLDPSNIIKIGVTSGLRQLLEHGFFHADPHPGNLFATLDGRMAYIDFGMMDQLEPGTKETIASSIVQLINKDYLALTEDFIALGFLAPNTDITPIIPALENVFGSAIGQSVQDFNFKTITDDFSELMYDYPFRVPAKFALIIRSLVTQEGLALSLDPNFKIVEVAYPYVARRLLTGESPQLRRQLIDVLFKNGKFQWQRLENMLSIARSDTKFDLLPTAQLGLQFLFSEEGLYLRRQILLALTEDDRLHTDEVQRIWGLVKDDFKPQELVSVAWNAVREFSLAGVSTILPQR</sequence>
<keyword evidence="2" id="KW-1133">Transmembrane helix</keyword>
<evidence type="ECO:0000313" key="4">
    <source>
        <dbReference type="EMBL" id="MBE9253507.1"/>
    </source>
</evidence>
<evidence type="ECO:0000313" key="5">
    <source>
        <dbReference type="Proteomes" id="UP000658720"/>
    </source>
</evidence>
<dbReference type="Gene3D" id="1.10.510.10">
    <property type="entry name" value="Transferase(Phosphotransferase) domain 1"/>
    <property type="match status" value="1"/>
</dbReference>